<accession>A0A443SLQ0</accession>
<keyword evidence="4 10" id="KW-1133">Transmembrane helix</keyword>
<dbReference type="InterPro" id="IPR002172">
    <property type="entry name" value="LDrepeatLR_classA_rpt"/>
</dbReference>
<gene>
    <name evidence="11" type="ORF">B4U80_09681</name>
</gene>
<sequence>CDRFFHCKNGNDERGCTNSCKNKILCASGLGCFKVEERCNGLPDCTDYSDEQNCTLELCRAEHGSFLCANGRCIRKAWTCDKSDDCGDSSDELGEANCLKNSVITAALMGSLICGLLLVIAISCTCKLISLRQAEQRQEFTETQSQNSNNIYVSHQYPRLYPFHETQLFRVEHDMFFREPPPKNVSVATPTFTVDDIIPSDEQQTASAVLADNKIAQQSNDKCSNISTEDSTAEENSPTNAINIELDNIPSLPLSDCDQQPLLS</sequence>
<dbReference type="STRING" id="299467.A0A443SLQ0"/>
<dbReference type="PANTHER" id="PTHR22722:SF15">
    <property type="entry name" value="LOW-DENSITY LIPOPROTEIN RECEPTOR-RELATED"/>
    <property type="match status" value="1"/>
</dbReference>
<proteinExistence type="predicted"/>
<evidence type="ECO:0000256" key="3">
    <source>
        <dbReference type="ARBA" id="ARBA00022737"/>
    </source>
</evidence>
<feature type="non-terminal residue" evidence="11">
    <location>
        <position position="1"/>
    </location>
</feature>
<reference evidence="11 12" key="1">
    <citation type="journal article" date="2018" name="Gigascience">
        <title>Genomes of trombidid mites reveal novel predicted allergens and laterally-transferred genes associated with secondary metabolism.</title>
        <authorList>
            <person name="Dong X."/>
            <person name="Chaisiri K."/>
            <person name="Xia D."/>
            <person name="Armstrong S.D."/>
            <person name="Fang Y."/>
            <person name="Donnelly M.J."/>
            <person name="Kadowaki T."/>
            <person name="McGarry J.W."/>
            <person name="Darby A.C."/>
            <person name="Makepeace B.L."/>
        </authorList>
    </citation>
    <scope>NUCLEOTIDE SEQUENCE [LARGE SCALE GENOMIC DNA]</scope>
    <source>
        <strain evidence="11">UoL-UT</strain>
    </source>
</reference>
<evidence type="ECO:0000256" key="7">
    <source>
        <dbReference type="ARBA" id="ARBA00023170"/>
    </source>
</evidence>
<keyword evidence="6 9" id="KW-1015">Disulfide bond</keyword>
<feature type="transmembrane region" description="Helical" evidence="10">
    <location>
        <begin position="106"/>
        <end position="129"/>
    </location>
</feature>
<keyword evidence="2 10" id="KW-0812">Transmembrane</keyword>
<dbReference type="VEuPathDB" id="VectorBase:LDEU003569"/>
<dbReference type="InterPro" id="IPR023415">
    <property type="entry name" value="LDLR_class-A_CS"/>
</dbReference>
<protein>
    <submittedName>
        <fullName evidence="11">Low-density lipoprotein receptor-like protein 8</fullName>
    </submittedName>
</protein>
<dbReference type="SUPFAM" id="SSF57424">
    <property type="entry name" value="LDL receptor-like module"/>
    <property type="match status" value="2"/>
</dbReference>
<dbReference type="PROSITE" id="PS01209">
    <property type="entry name" value="LDLRA_1"/>
    <property type="match status" value="1"/>
</dbReference>
<dbReference type="InterPro" id="IPR036055">
    <property type="entry name" value="LDL_receptor-like_sf"/>
</dbReference>
<dbReference type="CDD" id="cd00112">
    <property type="entry name" value="LDLa"/>
    <property type="match status" value="2"/>
</dbReference>
<evidence type="ECO:0000256" key="10">
    <source>
        <dbReference type="SAM" id="Phobius"/>
    </source>
</evidence>
<evidence type="ECO:0000256" key="5">
    <source>
        <dbReference type="ARBA" id="ARBA00023136"/>
    </source>
</evidence>
<dbReference type="PRINTS" id="PR00261">
    <property type="entry name" value="LDLRECEPTOR"/>
</dbReference>
<dbReference type="Gene3D" id="4.10.400.10">
    <property type="entry name" value="Low-density Lipoprotein Receptor"/>
    <property type="match status" value="2"/>
</dbReference>
<dbReference type="PANTHER" id="PTHR22722">
    <property type="entry name" value="LOW-DENSITY LIPOPROTEIN RECEPTOR-RELATED PROTEIN 2-RELATED"/>
    <property type="match status" value="1"/>
</dbReference>
<dbReference type="Pfam" id="PF00057">
    <property type="entry name" value="Ldl_recept_a"/>
    <property type="match status" value="2"/>
</dbReference>
<dbReference type="OrthoDB" id="9988974at2759"/>
<dbReference type="Proteomes" id="UP000288716">
    <property type="component" value="Unassembled WGS sequence"/>
</dbReference>
<dbReference type="GO" id="GO:0042562">
    <property type="term" value="F:hormone binding"/>
    <property type="evidence" value="ECO:0007669"/>
    <property type="project" value="TreeGrafter"/>
</dbReference>
<evidence type="ECO:0000256" key="2">
    <source>
        <dbReference type="ARBA" id="ARBA00022692"/>
    </source>
</evidence>
<comment type="caution">
    <text evidence="11">The sequence shown here is derived from an EMBL/GenBank/DDBJ whole genome shotgun (WGS) entry which is preliminary data.</text>
</comment>
<keyword evidence="7 11" id="KW-0675">Receptor</keyword>
<evidence type="ECO:0000256" key="8">
    <source>
        <dbReference type="ARBA" id="ARBA00023180"/>
    </source>
</evidence>
<keyword evidence="3" id="KW-0677">Repeat</keyword>
<feature type="non-terminal residue" evidence="11">
    <location>
        <position position="264"/>
    </location>
</feature>
<dbReference type="SMART" id="SM00192">
    <property type="entry name" value="LDLa"/>
    <property type="match status" value="2"/>
</dbReference>
<dbReference type="InterPro" id="IPR051221">
    <property type="entry name" value="LDLR-related"/>
</dbReference>
<evidence type="ECO:0000313" key="12">
    <source>
        <dbReference type="Proteomes" id="UP000288716"/>
    </source>
</evidence>
<name>A0A443SLQ0_9ACAR</name>
<evidence type="ECO:0000256" key="9">
    <source>
        <dbReference type="PROSITE-ProRule" id="PRU00124"/>
    </source>
</evidence>
<keyword evidence="12" id="KW-1185">Reference proteome</keyword>
<feature type="disulfide bond" evidence="9">
    <location>
        <begin position="68"/>
        <end position="86"/>
    </location>
</feature>
<comment type="subcellular location">
    <subcellularLocation>
        <location evidence="1">Membrane</location>
        <topology evidence="1">Single-pass membrane protein</topology>
    </subcellularLocation>
</comment>
<dbReference type="GO" id="GO:0016324">
    <property type="term" value="C:apical plasma membrane"/>
    <property type="evidence" value="ECO:0007669"/>
    <property type="project" value="TreeGrafter"/>
</dbReference>
<keyword evidence="8" id="KW-0325">Glycoprotein</keyword>
<organism evidence="11 12">
    <name type="scientific">Leptotrombidium deliense</name>
    <dbReference type="NCBI Taxonomy" id="299467"/>
    <lineage>
        <taxon>Eukaryota</taxon>
        <taxon>Metazoa</taxon>
        <taxon>Ecdysozoa</taxon>
        <taxon>Arthropoda</taxon>
        <taxon>Chelicerata</taxon>
        <taxon>Arachnida</taxon>
        <taxon>Acari</taxon>
        <taxon>Acariformes</taxon>
        <taxon>Trombidiformes</taxon>
        <taxon>Prostigmata</taxon>
        <taxon>Anystina</taxon>
        <taxon>Parasitengona</taxon>
        <taxon>Trombiculoidea</taxon>
        <taxon>Trombiculidae</taxon>
        <taxon>Leptotrombidium</taxon>
    </lineage>
</organism>
<evidence type="ECO:0000256" key="6">
    <source>
        <dbReference type="ARBA" id="ARBA00023157"/>
    </source>
</evidence>
<dbReference type="EMBL" id="NCKV01001355">
    <property type="protein sequence ID" value="RWS28468.1"/>
    <property type="molecule type" value="Genomic_DNA"/>
</dbReference>
<dbReference type="PROSITE" id="PS50068">
    <property type="entry name" value="LDLRA_2"/>
    <property type="match status" value="2"/>
</dbReference>
<evidence type="ECO:0000256" key="4">
    <source>
        <dbReference type="ARBA" id="ARBA00022989"/>
    </source>
</evidence>
<keyword evidence="11" id="KW-0449">Lipoprotein</keyword>
<dbReference type="GO" id="GO:0006898">
    <property type="term" value="P:receptor-mediated endocytosis"/>
    <property type="evidence" value="ECO:0007669"/>
    <property type="project" value="TreeGrafter"/>
</dbReference>
<evidence type="ECO:0000256" key="1">
    <source>
        <dbReference type="ARBA" id="ARBA00004167"/>
    </source>
</evidence>
<feature type="disulfide bond" evidence="9">
    <location>
        <begin position="39"/>
        <end position="54"/>
    </location>
</feature>
<keyword evidence="5 10" id="KW-0472">Membrane</keyword>
<dbReference type="GO" id="GO:0043235">
    <property type="term" value="C:receptor complex"/>
    <property type="evidence" value="ECO:0007669"/>
    <property type="project" value="TreeGrafter"/>
</dbReference>
<comment type="caution">
    <text evidence="9">Lacks conserved residue(s) required for the propagation of feature annotation.</text>
</comment>
<dbReference type="AlphaFoldDB" id="A0A443SLQ0"/>
<feature type="disulfide bond" evidence="9">
    <location>
        <begin position="20"/>
        <end position="32"/>
    </location>
</feature>
<evidence type="ECO:0000313" key="11">
    <source>
        <dbReference type="EMBL" id="RWS28468.1"/>
    </source>
</evidence>